<feature type="transmembrane region" description="Helical" evidence="1">
    <location>
        <begin position="146"/>
        <end position="170"/>
    </location>
</feature>
<dbReference type="Pfam" id="PF06687">
    <property type="entry name" value="SUR7"/>
    <property type="match status" value="1"/>
</dbReference>
<dbReference type="GO" id="GO:0005886">
    <property type="term" value="C:plasma membrane"/>
    <property type="evidence" value="ECO:0007669"/>
    <property type="project" value="InterPro"/>
</dbReference>
<dbReference type="Proteomes" id="UP000285860">
    <property type="component" value="Unassembled WGS sequence"/>
</dbReference>
<feature type="chain" id="PRO_5041127552" description="SUR7 family protein pun1" evidence="2">
    <location>
        <begin position="20"/>
        <end position="280"/>
    </location>
</feature>
<sequence>MGLTGLMAFICSNLSLFAGKDQGVLEEAYIVRINFPKLGQIAFSGVTSKDDDLPSQIGDSVLNLTSNTLEQFNMPDWYSIHVLNHCKGDFTSASGPSDTKFNVIECTGLGSTLIAIDLERLESIVSDTRRLKEVESAVSIIGKTHLALALIYGVTISLSGIGLATCLFIAMMPTYLGVKYTAAVVFVTSGLVIITASIVVTVAACTSVSKINGIGKIIGLSASVGARFLVLTWMAVAATMFAAMLSIYLSVKARKESKIPTKGIDRLRNDQGRELGIDML</sequence>
<feature type="signal peptide" evidence="2">
    <location>
        <begin position="1"/>
        <end position="19"/>
    </location>
</feature>
<dbReference type="InterPro" id="IPR009571">
    <property type="entry name" value="SUR7/Rim9-like_fungi"/>
</dbReference>
<dbReference type="InterPro" id="IPR052413">
    <property type="entry name" value="SUR7_domain"/>
</dbReference>
<dbReference type="PANTHER" id="PTHR28019">
    <property type="entry name" value="CELL MEMBRANE PROTEIN YLR413W-RELATED"/>
    <property type="match status" value="1"/>
</dbReference>
<keyword evidence="2" id="KW-0732">Signal</keyword>
<dbReference type="AlphaFoldDB" id="A0A420NG05"/>
<feature type="transmembrane region" description="Helical" evidence="1">
    <location>
        <begin position="224"/>
        <end position="249"/>
    </location>
</feature>
<protein>
    <recommendedName>
        <fullName evidence="5">SUR7 family protein pun1</fullName>
    </recommendedName>
</protein>
<evidence type="ECO:0000313" key="4">
    <source>
        <dbReference type="Proteomes" id="UP000285860"/>
    </source>
</evidence>
<dbReference type="GO" id="GO:0051285">
    <property type="term" value="C:cell cortex of cell tip"/>
    <property type="evidence" value="ECO:0007669"/>
    <property type="project" value="TreeGrafter"/>
</dbReference>
<dbReference type="GO" id="GO:0031505">
    <property type="term" value="P:fungal-type cell wall organization"/>
    <property type="evidence" value="ECO:0007669"/>
    <property type="project" value="TreeGrafter"/>
</dbReference>
<keyword evidence="1" id="KW-0812">Transmembrane</keyword>
<accession>A0A420NG05</accession>
<dbReference type="VEuPathDB" id="FungiDB:FOIG_12887"/>
<gene>
    <name evidence="3" type="ORF">BFJ68_g16402</name>
</gene>
<evidence type="ECO:0008006" key="5">
    <source>
        <dbReference type="Google" id="ProtNLM"/>
    </source>
</evidence>
<evidence type="ECO:0000256" key="1">
    <source>
        <dbReference type="SAM" id="Phobius"/>
    </source>
</evidence>
<dbReference type="PANTHER" id="PTHR28019:SF7">
    <property type="entry name" value="SUR7 PROTEIN"/>
    <property type="match status" value="1"/>
</dbReference>
<evidence type="ECO:0000313" key="3">
    <source>
        <dbReference type="EMBL" id="RKK90627.1"/>
    </source>
</evidence>
<evidence type="ECO:0000256" key="2">
    <source>
        <dbReference type="SAM" id="SignalP"/>
    </source>
</evidence>
<comment type="caution">
    <text evidence="3">The sequence shown here is derived from an EMBL/GenBank/DDBJ whole genome shotgun (WGS) entry which is preliminary data.</text>
</comment>
<name>A0A420NG05_FUSOX</name>
<organism evidence="3 4">
    <name type="scientific">Fusarium oxysporum</name>
    <name type="common">Fusarium vascular wilt</name>
    <dbReference type="NCBI Taxonomy" id="5507"/>
    <lineage>
        <taxon>Eukaryota</taxon>
        <taxon>Fungi</taxon>
        <taxon>Dikarya</taxon>
        <taxon>Ascomycota</taxon>
        <taxon>Pezizomycotina</taxon>
        <taxon>Sordariomycetes</taxon>
        <taxon>Hypocreomycetidae</taxon>
        <taxon>Hypocreales</taxon>
        <taxon>Nectriaceae</taxon>
        <taxon>Fusarium</taxon>
        <taxon>Fusarium oxysporum species complex</taxon>
    </lineage>
</organism>
<keyword evidence="1" id="KW-0472">Membrane</keyword>
<reference evidence="3 4" key="1">
    <citation type="journal article" date="2018" name="Sci. Rep.">
        <title>Characterisation of pathogen-specific regions and novel effector candidates in Fusarium oxysporum f. sp. cepae.</title>
        <authorList>
            <person name="Armitage A.D."/>
            <person name="Taylor A."/>
            <person name="Sobczyk M.K."/>
            <person name="Baxter L."/>
            <person name="Greenfield B.P."/>
            <person name="Bates H.J."/>
            <person name="Wilson F."/>
            <person name="Jackson A.C."/>
            <person name="Ott S."/>
            <person name="Harrison R.J."/>
            <person name="Clarkson J.P."/>
        </authorList>
    </citation>
    <scope>NUCLEOTIDE SEQUENCE [LARGE SCALE GENOMIC DNA]</scope>
    <source>
        <strain evidence="3 4">Fo_A28</strain>
    </source>
</reference>
<proteinExistence type="predicted"/>
<keyword evidence="1" id="KW-1133">Transmembrane helix</keyword>
<feature type="transmembrane region" description="Helical" evidence="1">
    <location>
        <begin position="182"/>
        <end position="204"/>
    </location>
</feature>
<dbReference type="EMBL" id="MRCY01000265">
    <property type="protein sequence ID" value="RKK90627.1"/>
    <property type="molecule type" value="Genomic_DNA"/>
</dbReference>